<dbReference type="GO" id="GO:0003677">
    <property type="term" value="F:DNA binding"/>
    <property type="evidence" value="ECO:0007669"/>
    <property type="project" value="UniProtKB-UniRule"/>
</dbReference>
<reference evidence="4 5" key="1">
    <citation type="journal article" date="2021" name="BMC Genomics">
        <title>Genome-resolved metagenome and metatranscriptome analyses of thermophilic composting reveal key bacterial players and their metabolic interactions.</title>
        <authorList>
            <person name="Braga L.P.P."/>
            <person name="Pereira R.V."/>
            <person name="Martins L.F."/>
            <person name="Moura L.M.S."/>
            <person name="Sanchez F.B."/>
            <person name="Patane J.S.L."/>
            <person name="da Silva A.M."/>
            <person name="Setubal J.C."/>
        </authorList>
    </citation>
    <scope>NUCLEOTIDE SEQUENCE [LARGE SCALE GENOMIC DNA]</scope>
    <source>
        <strain evidence="4">ZC4RG45</strain>
    </source>
</reference>
<evidence type="ECO:0000256" key="1">
    <source>
        <dbReference type="ARBA" id="ARBA00023125"/>
    </source>
</evidence>
<gene>
    <name evidence="4" type="ORF">DIU77_013860</name>
</gene>
<organism evidence="4 5">
    <name type="scientific">Thermocrispum agreste</name>
    <dbReference type="NCBI Taxonomy" id="37925"/>
    <lineage>
        <taxon>Bacteria</taxon>
        <taxon>Bacillati</taxon>
        <taxon>Actinomycetota</taxon>
        <taxon>Actinomycetes</taxon>
        <taxon>Pseudonocardiales</taxon>
        <taxon>Pseudonocardiaceae</taxon>
        <taxon>Thermocrispum</taxon>
    </lineage>
</organism>
<evidence type="ECO:0000256" key="2">
    <source>
        <dbReference type="PROSITE-ProRule" id="PRU00335"/>
    </source>
</evidence>
<dbReference type="SUPFAM" id="SSF46689">
    <property type="entry name" value="Homeodomain-like"/>
    <property type="match status" value="1"/>
</dbReference>
<accession>A0ABD6FHA5</accession>
<dbReference type="PROSITE" id="PS01081">
    <property type="entry name" value="HTH_TETR_1"/>
    <property type="match status" value="1"/>
</dbReference>
<dbReference type="AlphaFoldDB" id="A0ABD6FHA5"/>
<dbReference type="InterPro" id="IPR023772">
    <property type="entry name" value="DNA-bd_HTH_TetR-type_CS"/>
</dbReference>
<proteinExistence type="predicted"/>
<evidence type="ECO:0000313" key="4">
    <source>
        <dbReference type="EMBL" id="MFO7193323.1"/>
    </source>
</evidence>
<dbReference type="InterPro" id="IPR009057">
    <property type="entry name" value="Homeodomain-like_sf"/>
</dbReference>
<feature type="domain" description="HTH tetR-type" evidence="3">
    <location>
        <begin position="6"/>
        <end position="66"/>
    </location>
</feature>
<dbReference type="PANTHER" id="PTHR30055:SF226">
    <property type="entry name" value="HTH-TYPE TRANSCRIPTIONAL REGULATOR PKSA"/>
    <property type="match status" value="1"/>
</dbReference>
<feature type="DNA-binding region" description="H-T-H motif" evidence="2">
    <location>
        <begin position="29"/>
        <end position="48"/>
    </location>
</feature>
<dbReference type="InterPro" id="IPR001647">
    <property type="entry name" value="HTH_TetR"/>
</dbReference>
<evidence type="ECO:0000259" key="3">
    <source>
        <dbReference type="PROSITE" id="PS50977"/>
    </source>
</evidence>
<dbReference type="EMBL" id="QGUI02000195">
    <property type="protein sequence ID" value="MFO7193323.1"/>
    <property type="molecule type" value="Genomic_DNA"/>
</dbReference>
<comment type="caution">
    <text evidence="4">The sequence shown here is derived from an EMBL/GenBank/DDBJ whole genome shotgun (WGS) entry which is preliminary data.</text>
</comment>
<dbReference type="Gene3D" id="1.10.357.10">
    <property type="entry name" value="Tetracycline Repressor, domain 2"/>
    <property type="match status" value="1"/>
</dbReference>
<evidence type="ECO:0000313" key="5">
    <source>
        <dbReference type="Proteomes" id="UP000249324"/>
    </source>
</evidence>
<dbReference type="Proteomes" id="UP000249324">
    <property type="component" value="Unassembled WGS sequence"/>
</dbReference>
<dbReference type="GO" id="GO:0006355">
    <property type="term" value="P:regulation of DNA-templated transcription"/>
    <property type="evidence" value="ECO:0007669"/>
    <property type="project" value="UniProtKB-ARBA"/>
</dbReference>
<dbReference type="Pfam" id="PF00440">
    <property type="entry name" value="TetR_N"/>
    <property type="match status" value="1"/>
</dbReference>
<protein>
    <submittedName>
        <fullName evidence="4">TetR family transcriptional regulator</fullName>
    </submittedName>
</protein>
<dbReference type="InterPro" id="IPR050109">
    <property type="entry name" value="HTH-type_TetR-like_transc_reg"/>
</dbReference>
<keyword evidence="1 2" id="KW-0238">DNA-binding</keyword>
<name>A0ABD6FHA5_9PSEU</name>
<dbReference type="PRINTS" id="PR00455">
    <property type="entry name" value="HTHTETR"/>
</dbReference>
<sequence length="226" mass="25555">MASRALETKYRIAETAMALFLEQGYECVTVEAVADASQVSRRTVFRYFDGKDELAFPDHTERLKLLSRHLVEPTASRSPVEVVMAATEAVMLDFLQHPELVLRRYRLTRVVPELRKREVLENERYVSLTRAYLRKHLPKDSPPFLPMALSSLIDAMHRSALSNFARSDGKTDALGELRQGLDWVRQLLAGDPNTASPLILAVLPDSPKVRRALTALRDEAREELGS</sequence>
<dbReference type="PROSITE" id="PS50977">
    <property type="entry name" value="HTH_TETR_2"/>
    <property type="match status" value="1"/>
</dbReference>
<dbReference type="PANTHER" id="PTHR30055">
    <property type="entry name" value="HTH-TYPE TRANSCRIPTIONAL REGULATOR RUTR"/>
    <property type="match status" value="1"/>
</dbReference>